<accession>A0A9D4M0K8</accession>
<protein>
    <submittedName>
        <fullName evidence="2">Uncharacterized protein</fullName>
    </submittedName>
</protein>
<evidence type="ECO:0000313" key="3">
    <source>
        <dbReference type="EMBL" id="KAH3867481.1"/>
    </source>
</evidence>
<evidence type="ECO:0000313" key="2">
    <source>
        <dbReference type="EMBL" id="KAH3867424.1"/>
    </source>
</evidence>
<proteinExistence type="predicted"/>
<dbReference type="AlphaFoldDB" id="A0A9D4M0K8"/>
<comment type="caution">
    <text evidence="2">The sequence shown here is derived from an EMBL/GenBank/DDBJ whole genome shotgun (WGS) entry which is preliminary data.</text>
</comment>
<sequence length="53" mass="6170">MPSTSHIKPRFRRQRACVAPEGSPERHHLHCRTASTTRLRLLIRTWAPSPLKK</sequence>
<name>A0A9D4M0K8_DREPO</name>
<evidence type="ECO:0000313" key="4">
    <source>
        <dbReference type="Proteomes" id="UP000828390"/>
    </source>
</evidence>
<dbReference type="EMBL" id="JAIWYP010000002">
    <property type="protein sequence ID" value="KAH3867481.1"/>
    <property type="molecule type" value="Genomic_DNA"/>
</dbReference>
<organism evidence="2 4">
    <name type="scientific">Dreissena polymorpha</name>
    <name type="common">Zebra mussel</name>
    <name type="synonym">Mytilus polymorpha</name>
    <dbReference type="NCBI Taxonomy" id="45954"/>
    <lineage>
        <taxon>Eukaryota</taxon>
        <taxon>Metazoa</taxon>
        <taxon>Spiralia</taxon>
        <taxon>Lophotrochozoa</taxon>
        <taxon>Mollusca</taxon>
        <taxon>Bivalvia</taxon>
        <taxon>Autobranchia</taxon>
        <taxon>Heteroconchia</taxon>
        <taxon>Euheterodonta</taxon>
        <taxon>Imparidentia</taxon>
        <taxon>Neoheterodontei</taxon>
        <taxon>Myida</taxon>
        <taxon>Dreissenoidea</taxon>
        <taxon>Dreissenidae</taxon>
        <taxon>Dreissena</taxon>
    </lineage>
</organism>
<dbReference type="EMBL" id="JAIWYP010000002">
    <property type="protein sequence ID" value="KAH3867424.1"/>
    <property type="molecule type" value="Genomic_DNA"/>
</dbReference>
<reference evidence="2" key="1">
    <citation type="journal article" date="2019" name="bioRxiv">
        <title>The Genome of the Zebra Mussel, Dreissena polymorpha: A Resource for Invasive Species Research.</title>
        <authorList>
            <person name="McCartney M.A."/>
            <person name="Auch B."/>
            <person name="Kono T."/>
            <person name="Mallez S."/>
            <person name="Zhang Y."/>
            <person name="Obille A."/>
            <person name="Becker A."/>
            <person name="Abrahante J.E."/>
            <person name="Garbe J."/>
            <person name="Badalamenti J.P."/>
            <person name="Herman A."/>
            <person name="Mangelson H."/>
            <person name="Liachko I."/>
            <person name="Sullivan S."/>
            <person name="Sone E.D."/>
            <person name="Koren S."/>
            <person name="Silverstein K.A.T."/>
            <person name="Beckman K.B."/>
            <person name="Gohl D.M."/>
        </authorList>
    </citation>
    <scope>NUCLEOTIDE SEQUENCE</scope>
    <source>
        <strain evidence="2">Duluth1</strain>
        <tissue evidence="2">Whole animal</tissue>
    </source>
</reference>
<keyword evidence="4" id="KW-1185">Reference proteome</keyword>
<evidence type="ECO:0000256" key="1">
    <source>
        <dbReference type="SAM" id="MobiDB-lite"/>
    </source>
</evidence>
<gene>
    <name evidence="2" type="ORF">DPMN_030551</name>
    <name evidence="3" type="ORF">DPMN_030609</name>
</gene>
<feature type="region of interest" description="Disordered" evidence="1">
    <location>
        <begin position="1"/>
        <end position="29"/>
    </location>
</feature>
<reference evidence="2" key="2">
    <citation type="submission" date="2020-11" db="EMBL/GenBank/DDBJ databases">
        <authorList>
            <person name="McCartney M.A."/>
            <person name="Auch B."/>
            <person name="Kono T."/>
            <person name="Mallez S."/>
            <person name="Becker A."/>
            <person name="Gohl D.M."/>
            <person name="Silverstein K.A.T."/>
            <person name="Koren S."/>
            <person name="Bechman K.B."/>
            <person name="Herman A."/>
            <person name="Abrahante J.E."/>
            <person name="Garbe J."/>
        </authorList>
    </citation>
    <scope>NUCLEOTIDE SEQUENCE</scope>
    <source>
        <strain evidence="2">Duluth1</strain>
        <tissue evidence="2">Whole animal</tissue>
    </source>
</reference>
<dbReference type="Proteomes" id="UP000828390">
    <property type="component" value="Unassembled WGS sequence"/>
</dbReference>